<sequence length="957" mass="104019">MGVLTKVRTIVTERLPFDAVRELEVDGTTYKMADLQVLEEEGLCDLDSLPVSIRVLLESVLRNADGEAITEADVRNAAGWEPDVPDAEVPFSPSRVVLQDLTGVPAVVDLAALRSEVERKDRDPALVEPEIPIDLVIDHSVQVDYFDSEDAYEKNVELEYERNSERYRAIKWAQNAFENFNVVPPGTGIVHQVNLEHLGRVVHARERDGEEWLLPDTLVGTDSHTPMIGGIGVVGWGVGGIEAEAAMLGQPVTMKLPEVVGVRLEGELPEGATATDLVLHITERLREVGVVDRFVEFYGPGVENLTVPDRATIANMAPEQGSTISMFPADERTLDYLELTGRDPDHVDLVREYLEAQGLFGEQEPEYTEVVEFDLSTVEPSLAGHKRPQDRIPMGDVKQSFRDLLHGEFGEDLDDVDEDVLQRWLGEGGASGAAGAETDGGSVSGANDATSDPQSDGGVQVESEPELGPLTKNVEVDLGDETVEIGHGDVLVSAITSCTNTSNPSVMIAAGLLARNAVEKGLDVPSYVKTSLAPGSRVVTQYLEESGLLPYLEDLGYAVVGYGCTTCIGNAGPLPDSVEQAIDDHDLWTTSVLSGNRNFEARIHPKIRANYLASPPLVVAYGLAGRMDVDLETEPLGTDADGEPVYLADIWPDAAEVQAAIHENVSPELFEEKYASVFEGDERWAALDAPTGATYEWDDESTYIREPPFFQDFPLETPGVEDVEDARCLLTLGDTVTTDHISPAGPFGPDLPAGQWLLDHGVEPHEFNTYGARRGNHEVMMRGTFANVRIENEMLDDVEGGYTVHQSTGEQTTVFEASRRYREDGTPLVVMAGEEFGTGSSRDWAAKGTDLLGVRATIAESYERIYRDNLVGMGVLPLQFQDGDSWQSLGLDGSEVFTIRGLDDGLDVMDELAVVAERADGSTVEFPVTAQVGTPAAVTYVEHGGILQYVLRQLLTA</sequence>
<organism evidence="10 11">
    <name type="scientific">Halobacterium bonnevillei</name>
    <dbReference type="NCBI Taxonomy" id="2692200"/>
    <lineage>
        <taxon>Archaea</taxon>
        <taxon>Methanobacteriati</taxon>
        <taxon>Methanobacteriota</taxon>
        <taxon>Stenosarchaea group</taxon>
        <taxon>Halobacteria</taxon>
        <taxon>Halobacteriales</taxon>
        <taxon>Halobacteriaceae</taxon>
        <taxon>Halobacterium</taxon>
    </lineage>
</organism>
<keyword evidence="3" id="KW-0479">Metal-binding</keyword>
<dbReference type="GO" id="GO:0003994">
    <property type="term" value="F:aconitate hydratase activity"/>
    <property type="evidence" value="ECO:0007669"/>
    <property type="project" value="UniProtKB-EC"/>
</dbReference>
<dbReference type="NCBIfam" id="NF009520">
    <property type="entry name" value="PRK12881.1"/>
    <property type="match status" value="1"/>
</dbReference>
<dbReference type="InterPro" id="IPR044137">
    <property type="entry name" value="AcnA_IRP_Swivel"/>
</dbReference>
<name>A0A6B0SK65_9EURY</name>
<proteinExistence type="inferred from homology"/>
<evidence type="ECO:0000256" key="5">
    <source>
        <dbReference type="ARBA" id="ARBA00023014"/>
    </source>
</evidence>
<dbReference type="InterPro" id="IPR000573">
    <property type="entry name" value="AconitaseA/IPMdHydase_ssu_swvl"/>
</dbReference>
<reference evidence="10 11" key="1">
    <citation type="submission" date="2019-12" db="EMBL/GenBank/DDBJ databases">
        <title>Isolation and characterization of three novel carbon monoxide-oxidizing members of Halobacteria from salione crusts and soils.</title>
        <authorList>
            <person name="Myers M.R."/>
            <person name="King G.M."/>
        </authorList>
    </citation>
    <scope>NUCLEOTIDE SEQUENCE [LARGE SCALE GENOMIC DNA]</scope>
    <source>
        <strain evidence="10 11">PCN9</strain>
    </source>
</reference>
<dbReference type="GO" id="GO:0051536">
    <property type="term" value="F:iron-sulfur cluster binding"/>
    <property type="evidence" value="ECO:0007669"/>
    <property type="project" value="UniProtKB-KW"/>
</dbReference>
<accession>A0A6B0SK65</accession>
<evidence type="ECO:0000259" key="9">
    <source>
        <dbReference type="Pfam" id="PF00694"/>
    </source>
</evidence>
<evidence type="ECO:0000256" key="2">
    <source>
        <dbReference type="ARBA" id="ARBA00007185"/>
    </source>
</evidence>
<evidence type="ECO:0000256" key="1">
    <source>
        <dbReference type="ARBA" id="ARBA00001966"/>
    </source>
</evidence>
<dbReference type="InterPro" id="IPR001030">
    <property type="entry name" value="Acoase/IPM_deHydtase_lsu_aba"/>
</dbReference>
<dbReference type="SUPFAM" id="SSF52016">
    <property type="entry name" value="LeuD/IlvD-like"/>
    <property type="match status" value="1"/>
</dbReference>
<comment type="cofactor">
    <cofactor evidence="1">
        <name>[4Fe-4S] cluster</name>
        <dbReference type="ChEBI" id="CHEBI:49883"/>
    </cofactor>
</comment>
<gene>
    <name evidence="10" type="primary">acnA</name>
    <name evidence="10" type="ORF">GRX66_01190</name>
</gene>
<comment type="similarity">
    <text evidence="2">Belongs to the aconitase/IPM isomerase family.</text>
</comment>
<keyword evidence="5" id="KW-0411">Iron-sulfur</keyword>
<dbReference type="Gene3D" id="3.30.499.10">
    <property type="entry name" value="Aconitase, domain 3"/>
    <property type="match status" value="2"/>
</dbReference>
<evidence type="ECO:0000256" key="6">
    <source>
        <dbReference type="ARBA" id="ARBA00023239"/>
    </source>
</evidence>
<dbReference type="GO" id="GO:0047456">
    <property type="term" value="F:2-methylisocitrate dehydratase activity"/>
    <property type="evidence" value="ECO:0007669"/>
    <property type="project" value="UniProtKB-EC"/>
</dbReference>
<dbReference type="PRINTS" id="PR00415">
    <property type="entry name" value="ACONITASE"/>
</dbReference>
<dbReference type="Gene3D" id="3.20.19.10">
    <property type="entry name" value="Aconitase, domain 4"/>
    <property type="match status" value="1"/>
</dbReference>
<dbReference type="InterPro" id="IPR018136">
    <property type="entry name" value="Aconitase_4Fe-4S_BS"/>
</dbReference>
<dbReference type="AlphaFoldDB" id="A0A6B0SK65"/>
<dbReference type="GO" id="GO:0046872">
    <property type="term" value="F:metal ion binding"/>
    <property type="evidence" value="ECO:0007669"/>
    <property type="project" value="UniProtKB-KW"/>
</dbReference>
<evidence type="ECO:0000259" key="8">
    <source>
        <dbReference type="Pfam" id="PF00330"/>
    </source>
</evidence>
<dbReference type="InterPro" id="IPR006249">
    <property type="entry name" value="Aconitase/IRP2"/>
</dbReference>
<dbReference type="EMBL" id="WUUU01000003">
    <property type="protein sequence ID" value="MXR19282.1"/>
    <property type="molecule type" value="Genomic_DNA"/>
</dbReference>
<comment type="caution">
    <text evidence="10">The sequence shown here is derived from an EMBL/GenBank/DDBJ whole genome shotgun (WGS) entry which is preliminary data.</text>
</comment>
<dbReference type="InterPro" id="IPR036008">
    <property type="entry name" value="Aconitase_4Fe-4S_dom"/>
</dbReference>
<dbReference type="CDD" id="cd01580">
    <property type="entry name" value="AcnA_IRP_Swivel"/>
    <property type="match status" value="1"/>
</dbReference>
<evidence type="ECO:0000256" key="3">
    <source>
        <dbReference type="ARBA" id="ARBA00022723"/>
    </source>
</evidence>
<evidence type="ECO:0000313" key="10">
    <source>
        <dbReference type="EMBL" id="MXR19282.1"/>
    </source>
</evidence>
<protein>
    <submittedName>
        <fullName evidence="10">Aconitate hydratase AcnA</fullName>
        <ecNumber evidence="10">4.2.1.3</ecNumber>
        <ecNumber evidence="10">4.2.1.99</ecNumber>
    </submittedName>
</protein>
<evidence type="ECO:0000313" key="11">
    <source>
        <dbReference type="Proteomes" id="UP000471521"/>
    </source>
</evidence>
<dbReference type="FunFam" id="3.20.19.10:FF:000001">
    <property type="entry name" value="Aconitate hydratase"/>
    <property type="match status" value="1"/>
</dbReference>
<evidence type="ECO:0000256" key="7">
    <source>
        <dbReference type="SAM" id="MobiDB-lite"/>
    </source>
</evidence>
<evidence type="ECO:0000256" key="4">
    <source>
        <dbReference type="ARBA" id="ARBA00023004"/>
    </source>
</evidence>
<dbReference type="Proteomes" id="UP000471521">
    <property type="component" value="Unassembled WGS sequence"/>
</dbReference>
<dbReference type="InterPro" id="IPR015931">
    <property type="entry name" value="Acnase/IPM_dHydase_lsu_aba_1/3"/>
</dbReference>
<dbReference type="EC" id="4.2.1.99" evidence="10"/>
<dbReference type="PROSITE" id="PS00450">
    <property type="entry name" value="ACONITASE_1"/>
    <property type="match status" value="1"/>
</dbReference>
<dbReference type="SUPFAM" id="SSF53732">
    <property type="entry name" value="Aconitase iron-sulfur domain"/>
    <property type="match status" value="1"/>
</dbReference>
<dbReference type="Pfam" id="PF00330">
    <property type="entry name" value="Aconitase"/>
    <property type="match status" value="1"/>
</dbReference>
<dbReference type="Pfam" id="PF00694">
    <property type="entry name" value="Aconitase_C"/>
    <property type="match status" value="1"/>
</dbReference>
<feature type="domain" description="Aconitase/3-isopropylmalate dehydratase large subunit alpha/beta/alpha" evidence="8">
    <location>
        <begin position="87"/>
        <end position="625"/>
    </location>
</feature>
<dbReference type="OrthoDB" id="255at2157"/>
<feature type="domain" description="Aconitase A/isopropylmalate dehydratase small subunit swivel" evidence="9">
    <location>
        <begin position="760"/>
        <end position="882"/>
    </location>
</feature>
<dbReference type="EC" id="4.2.1.3" evidence="10"/>
<keyword evidence="11" id="KW-1185">Reference proteome</keyword>
<keyword evidence="4" id="KW-0408">Iron</keyword>
<dbReference type="InterPro" id="IPR015928">
    <property type="entry name" value="Aconitase/3IPM_dehydase_swvl"/>
</dbReference>
<dbReference type="NCBIfam" id="NF006757">
    <property type="entry name" value="PRK09277.1"/>
    <property type="match status" value="1"/>
</dbReference>
<feature type="region of interest" description="Disordered" evidence="7">
    <location>
        <begin position="428"/>
        <end position="471"/>
    </location>
</feature>
<feature type="compositionally biased region" description="Polar residues" evidence="7">
    <location>
        <begin position="444"/>
        <end position="454"/>
    </location>
</feature>
<dbReference type="PANTHER" id="PTHR11670">
    <property type="entry name" value="ACONITASE/IRON-RESPONSIVE ELEMENT FAMILY MEMBER"/>
    <property type="match status" value="1"/>
</dbReference>
<dbReference type="PROSITE" id="PS01244">
    <property type="entry name" value="ACONITASE_2"/>
    <property type="match status" value="1"/>
</dbReference>
<keyword evidence="6 10" id="KW-0456">Lyase</keyword>
<dbReference type="Gene3D" id="6.10.190.10">
    <property type="match status" value="1"/>
</dbReference>